<name>A0A0D2BEB6_9EURO</name>
<dbReference type="HOGENOM" id="CLU_037030_1_0_1"/>
<dbReference type="EMBL" id="KN847503">
    <property type="protein sequence ID" value="KIW09739.1"/>
    <property type="molecule type" value="Genomic_DNA"/>
</dbReference>
<dbReference type="RefSeq" id="XP_016229955.1">
    <property type="nucleotide sequence ID" value="XM_016386330.1"/>
</dbReference>
<sequence>MKKKAIITDTEQDVVLSPAVYWEKCLQPRLEERLSKKGYPPRSVRVEETEVIVSVTGRTGRPLTRQFDDLRVEWSVVERQLTEWSELFQKGKKLFVKIRIRYIEVNPLISTNSGATRPTKVRGTATQHMLAERAAQIDAEESTTSNPSAWRYVYALMRCPGPPCVKHSWCWHDTQTQKRYTLKGHHLRTLVRYVEDKNRLESHDDIPDSLRQQIYAEEEQYMRKKRVDRGSVSFDRAPIQITNVLPPQSSTESETMQRPETKRLDITGLHDVNVQDYCDWLKSRVKKESHKHEYQKAADFLLDKAFDLDLVYEDQNPTFLIEQGGVEEGIARRFVKDIPLWVKLCKQNNVEADSVLDF</sequence>
<reference evidence="1 2" key="1">
    <citation type="submission" date="2015-01" db="EMBL/GenBank/DDBJ databases">
        <title>The Genome Sequence of Exophiala spinifera CBS89968.</title>
        <authorList>
            <consortium name="The Broad Institute Genomics Platform"/>
            <person name="Cuomo C."/>
            <person name="de Hoog S."/>
            <person name="Gorbushina A."/>
            <person name="Stielow B."/>
            <person name="Teixiera M."/>
            <person name="Abouelleil A."/>
            <person name="Chapman S.B."/>
            <person name="Priest M."/>
            <person name="Young S.K."/>
            <person name="Wortman J."/>
            <person name="Nusbaum C."/>
            <person name="Birren B."/>
        </authorList>
    </citation>
    <scope>NUCLEOTIDE SEQUENCE [LARGE SCALE GENOMIC DNA]</scope>
    <source>
        <strain evidence="1 2">CBS 89968</strain>
    </source>
</reference>
<evidence type="ECO:0000313" key="1">
    <source>
        <dbReference type="EMBL" id="KIW09739.1"/>
    </source>
</evidence>
<evidence type="ECO:0000313" key="2">
    <source>
        <dbReference type="Proteomes" id="UP000053328"/>
    </source>
</evidence>
<proteinExistence type="predicted"/>
<dbReference type="GeneID" id="27339106"/>
<dbReference type="STRING" id="91928.A0A0D2BEB6"/>
<dbReference type="VEuPathDB" id="FungiDB:PV08_12023"/>
<gene>
    <name evidence="1" type="ORF">PV08_12023</name>
</gene>
<dbReference type="AlphaFoldDB" id="A0A0D2BEB6"/>
<protein>
    <submittedName>
        <fullName evidence="1">Uncharacterized protein</fullName>
    </submittedName>
</protein>
<keyword evidence="2" id="KW-1185">Reference proteome</keyword>
<dbReference type="Proteomes" id="UP000053328">
    <property type="component" value="Unassembled WGS sequence"/>
</dbReference>
<organism evidence="1 2">
    <name type="scientific">Exophiala spinifera</name>
    <dbReference type="NCBI Taxonomy" id="91928"/>
    <lineage>
        <taxon>Eukaryota</taxon>
        <taxon>Fungi</taxon>
        <taxon>Dikarya</taxon>
        <taxon>Ascomycota</taxon>
        <taxon>Pezizomycotina</taxon>
        <taxon>Eurotiomycetes</taxon>
        <taxon>Chaetothyriomycetidae</taxon>
        <taxon>Chaetothyriales</taxon>
        <taxon>Herpotrichiellaceae</taxon>
        <taxon>Exophiala</taxon>
    </lineage>
</organism>
<accession>A0A0D2BEB6</accession>
<dbReference type="OrthoDB" id="4364447at2759"/>